<evidence type="ECO:0000256" key="2">
    <source>
        <dbReference type="SAM" id="MobiDB-lite"/>
    </source>
</evidence>
<feature type="domain" description="Carbamoyltransferase C-terminal" evidence="4">
    <location>
        <begin position="402"/>
        <end position="572"/>
    </location>
</feature>
<comment type="caution">
    <text evidence="5">The sequence shown here is derived from an EMBL/GenBank/DDBJ whole genome shotgun (WGS) entry which is preliminary data.</text>
</comment>
<accession>A0ABD5QM78</accession>
<dbReference type="AlphaFoldDB" id="A0ABD5QM78"/>
<dbReference type="PANTHER" id="PTHR34847:SF1">
    <property type="entry name" value="NODULATION PROTEIN U"/>
    <property type="match status" value="1"/>
</dbReference>
<evidence type="ECO:0000313" key="5">
    <source>
        <dbReference type="EMBL" id="MFC4990157.1"/>
    </source>
</evidence>
<dbReference type="RefSeq" id="WP_224828769.1">
    <property type="nucleotide sequence ID" value="NZ_JAIVEF010000010.1"/>
</dbReference>
<dbReference type="InterPro" id="IPR031730">
    <property type="entry name" value="Carbam_trans_C"/>
</dbReference>
<dbReference type="Gene3D" id="3.90.870.20">
    <property type="entry name" value="Carbamoyltransferase, C-terminal domain"/>
    <property type="match status" value="1"/>
</dbReference>
<feature type="domain" description="Carbamoyltransferase" evidence="3">
    <location>
        <begin position="19"/>
        <end position="353"/>
    </location>
</feature>
<feature type="region of interest" description="Disordered" evidence="2">
    <location>
        <begin position="585"/>
        <end position="607"/>
    </location>
</feature>
<dbReference type="InterPro" id="IPR051338">
    <property type="entry name" value="NodU/CmcH_Carbamoyltrnsfr"/>
</dbReference>
<organism evidence="5 6">
    <name type="scientific">Saliphagus infecundisoli</name>
    <dbReference type="NCBI Taxonomy" id="1849069"/>
    <lineage>
        <taxon>Archaea</taxon>
        <taxon>Methanobacteriati</taxon>
        <taxon>Methanobacteriota</taxon>
        <taxon>Stenosarchaea group</taxon>
        <taxon>Halobacteria</taxon>
        <taxon>Halobacteriales</taxon>
        <taxon>Natrialbaceae</taxon>
        <taxon>Saliphagus</taxon>
    </lineage>
</organism>
<protein>
    <submittedName>
        <fullName evidence="5">Carbamoyltransferase</fullName>
    </submittedName>
</protein>
<evidence type="ECO:0000313" key="6">
    <source>
        <dbReference type="Proteomes" id="UP001595925"/>
    </source>
</evidence>
<dbReference type="CDD" id="cd24098">
    <property type="entry name" value="ASKHA_NBD_TobZ_N"/>
    <property type="match status" value="1"/>
</dbReference>
<evidence type="ECO:0000259" key="3">
    <source>
        <dbReference type="Pfam" id="PF02543"/>
    </source>
</evidence>
<sequence length="607" mass="67204">MSPPQYTLAFKPAIGLYGQHDPSSVLFEDGVPVFGIEEERLTRQKHAVETFPRLAIEACLDYRALELSEVDRVLLPYDPSLRSRIRSHYLGDALRAPGIARKISALERTLVAEIRGNFLPTREIETKLAEIGTPVPEVETRSHHLCHAASAFHPSGFSEAAVLTIDAKGEYDSTVVWHGSDRGLKRLRTYDHPNSLGLFFAIVTEFLGYRMFNGEGKVMGLAPYGRENPGIERALRGLVDLGVDYDVTPLTRRWGTGYGVNVLEDIFDRSRTETPGEFDQWEKDLAYTAQKLLEETVVEIAEDAVSKTGASNVALSGGVALNCKLNKRIRESPAVESTFVQPVANDAGLALGAGWVDQHPSEVERQSTVYLGPAYDDDQIERRLRTNKIPYATPDDVEGYVASRLAEGALVGWFQGRMEMGPRALGARSILADPRSIESRDRVNEFVKHREEWRPFAPSMKEEAAPDYLVDGAPSPFMIDTFDVRPEKVEDLAAVVHPADDTTRPQTVREDQHPRYYRLLSAFEEITGVPVVLNTSFNDHGEPIVNTPTEAIKDFYGMGLDALVLGDYVLEKDPARFDSMEELADSATVPDVAQSASEGRSPVISGS</sequence>
<dbReference type="EMBL" id="JBHSJG010000063">
    <property type="protein sequence ID" value="MFC4990157.1"/>
    <property type="molecule type" value="Genomic_DNA"/>
</dbReference>
<reference evidence="5 6" key="1">
    <citation type="journal article" date="2019" name="Int. J. Syst. Evol. Microbiol.">
        <title>The Global Catalogue of Microorganisms (GCM) 10K type strain sequencing project: providing services to taxonomists for standard genome sequencing and annotation.</title>
        <authorList>
            <consortium name="The Broad Institute Genomics Platform"/>
            <consortium name="The Broad Institute Genome Sequencing Center for Infectious Disease"/>
            <person name="Wu L."/>
            <person name="Ma J."/>
        </authorList>
    </citation>
    <scope>NUCLEOTIDE SEQUENCE [LARGE SCALE GENOMIC DNA]</scope>
    <source>
        <strain evidence="5 6">CGMCC 1.15824</strain>
    </source>
</reference>
<dbReference type="SUPFAM" id="SSF53067">
    <property type="entry name" value="Actin-like ATPase domain"/>
    <property type="match status" value="1"/>
</dbReference>
<evidence type="ECO:0000259" key="4">
    <source>
        <dbReference type="Pfam" id="PF16861"/>
    </source>
</evidence>
<gene>
    <name evidence="5" type="ORF">ACFPFO_20905</name>
</gene>
<name>A0ABD5QM78_9EURY</name>
<dbReference type="InterPro" id="IPR043129">
    <property type="entry name" value="ATPase_NBD"/>
</dbReference>
<feature type="compositionally biased region" description="Polar residues" evidence="2">
    <location>
        <begin position="594"/>
        <end position="607"/>
    </location>
</feature>
<evidence type="ECO:0000256" key="1">
    <source>
        <dbReference type="ARBA" id="ARBA00006129"/>
    </source>
</evidence>
<dbReference type="Gene3D" id="3.30.420.40">
    <property type="match status" value="2"/>
</dbReference>
<dbReference type="PANTHER" id="PTHR34847">
    <property type="entry name" value="NODULATION PROTEIN U"/>
    <property type="match status" value="1"/>
</dbReference>
<dbReference type="InterPro" id="IPR003696">
    <property type="entry name" value="Carbtransf_dom"/>
</dbReference>
<dbReference type="Pfam" id="PF02543">
    <property type="entry name" value="Carbam_trans_N"/>
    <property type="match status" value="1"/>
</dbReference>
<dbReference type="Pfam" id="PF16861">
    <property type="entry name" value="Carbam_trans_C"/>
    <property type="match status" value="1"/>
</dbReference>
<keyword evidence="6" id="KW-1185">Reference proteome</keyword>
<comment type="similarity">
    <text evidence="1">Belongs to the NodU/CmcH family.</text>
</comment>
<dbReference type="InterPro" id="IPR038152">
    <property type="entry name" value="Carbam_trans_C_sf"/>
</dbReference>
<dbReference type="Proteomes" id="UP001595925">
    <property type="component" value="Unassembled WGS sequence"/>
</dbReference>
<proteinExistence type="inferred from homology"/>